<dbReference type="AlphaFoldDB" id="A0A9Q1DH28"/>
<gene>
    <name evidence="9" type="ORF">COCON_G00121190</name>
</gene>
<evidence type="ECO:0000256" key="5">
    <source>
        <dbReference type="ARBA" id="ARBA00023157"/>
    </source>
</evidence>
<accession>A0A9Q1DH28</accession>
<keyword evidence="5" id="KW-1015">Disulfide bond</keyword>
<sequence length="221" mass="23825">MTILSNIAIVLVLACIAQLVLVADCKGSGRKGKKAERGTGSGNKGGVPKPPPKQPANRHEKGQKTPSVKGVFKGRFLSRDKTQCTWVATGEDAFTLDVNCKKGGDTFGCEYKARPSACPDYASGVRTYWKQIARALKKQKVLCKDPAALVKAGMCKRAPKDAHFKLNDRPRKPAESSTDSTTSSGKSCAESQQQRAKEYCSTSWSSVCNLLFSMIEGGEDC</sequence>
<organism evidence="9 10">
    <name type="scientific">Conger conger</name>
    <name type="common">Conger eel</name>
    <name type="synonym">Muraena conger</name>
    <dbReference type="NCBI Taxonomy" id="82655"/>
    <lineage>
        <taxon>Eukaryota</taxon>
        <taxon>Metazoa</taxon>
        <taxon>Chordata</taxon>
        <taxon>Craniata</taxon>
        <taxon>Vertebrata</taxon>
        <taxon>Euteleostomi</taxon>
        <taxon>Actinopterygii</taxon>
        <taxon>Neopterygii</taxon>
        <taxon>Teleostei</taxon>
        <taxon>Anguilliformes</taxon>
        <taxon>Congridae</taxon>
        <taxon>Conger</taxon>
    </lineage>
</organism>
<reference evidence="9" key="1">
    <citation type="journal article" date="2023" name="Science">
        <title>Genome structures resolve the early diversification of teleost fishes.</title>
        <authorList>
            <person name="Parey E."/>
            <person name="Louis A."/>
            <person name="Montfort J."/>
            <person name="Bouchez O."/>
            <person name="Roques C."/>
            <person name="Iampietro C."/>
            <person name="Lluch J."/>
            <person name="Castinel A."/>
            <person name="Donnadieu C."/>
            <person name="Desvignes T."/>
            <person name="Floi Bucao C."/>
            <person name="Jouanno E."/>
            <person name="Wen M."/>
            <person name="Mejri S."/>
            <person name="Dirks R."/>
            <person name="Jansen H."/>
            <person name="Henkel C."/>
            <person name="Chen W.J."/>
            <person name="Zahm M."/>
            <person name="Cabau C."/>
            <person name="Klopp C."/>
            <person name="Thompson A.W."/>
            <person name="Robinson-Rechavi M."/>
            <person name="Braasch I."/>
            <person name="Lecointre G."/>
            <person name="Bobe J."/>
            <person name="Postlethwait J.H."/>
            <person name="Berthelot C."/>
            <person name="Roest Crollius H."/>
            <person name="Guiguen Y."/>
        </authorList>
    </citation>
    <scope>NUCLEOTIDE SEQUENCE</scope>
    <source>
        <strain evidence="9">Concon-B</strain>
    </source>
</reference>
<evidence type="ECO:0000256" key="4">
    <source>
        <dbReference type="ARBA" id="ARBA00022729"/>
    </source>
</evidence>
<keyword evidence="4 8" id="KW-0732">Signal</keyword>
<dbReference type="EMBL" id="JAFJMO010000008">
    <property type="protein sequence ID" value="KAJ8269512.1"/>
    <property type="molecule type" value="Genomic_DNA"/>
</dbReference>
<protein>
    <recommendedName>
        <fullName evidence="11">Fibroblast growth factor-binding protein 1-like</fullName>
    </recommendedName>
</protein>
<evidence type="ECO:0008006" key="11">
    <source>
        <dbReference type="Google" id="ProtNLM"/>
    </source>
</evidence>
<evidence type="ECO:0000256" key="2">
    <source>
        <dbReference type="ARBA" id="ARBA00008326"/>
    </source>
</evidence>
<evidence type="ECO:0000256" key="7">
    <source>
        <dbReference type="SAM" id="MobiDB-lite"/>
    </source>
</evidence>
<dbReference type="Pfam" id="PF06473">
    <property type="entry name" value="FGF-BP1"/>
    <property type="match status" value="1"/>
</dbReference>
<dbReference type="OrthoDB" id="8875908at2759"/>
<dbReference type="GO" id="GO:0019838">
    <property type="term" value="F:growth factor binding"/>
    <property type="evidence" value="ECO:0007669"/>
    <property type="project" value="UniProtKB-KW"/>
</dbReference>
<dbReference type="GO" id="GO:0005576">
    <property type="term" value="C:extracellular region"/>
    <property type="evidence" value="ECO:0007669"/>
    <property type="project" value="UniProtKB-SubCell"/>
</dbReference>
<evidence type="ECO:0000256" key="3">
    <source>
        <dbReference type="ARBA" id="ARBA00022525"/>
    </source>
</evidence>
<keyword evidence="6" id="KW-0340">Growth factor binding</keyword>
<feature type="region of interest" description="Disordered" evidence="7">
    <location>
        <begin position="165"/>
        <end position="189"/>
    </location>
</feature>
<keyword evidence="3" id="KW-0964">Secreted</keyword>
<feature type="chain" id="PRO_5040490947" description="Fibroblast growth factor-binding protein 1-like" evidence="8">
    <location>
        <begin position="23"/>
        <end position="221"/>
    </location>
</feature>
<feature type="region of interest" description="Disordered" evidence="7">
    <location>
        <begin position="28"/>
        <end position="68"/>
    </location>
</feature>
<comment type="caution">
    <text evidence="9">The sequence shown here is derived from an EMBL/GenBank/DDBJ whole genome shotgun (WGS) entry which is preliminary data.</text>
</comment>
<evidence type="ECO:0000313" key="10">
    <source>
        <dbReference type="Proteomes" id="UP001152803"/>
    </source>
</evidence>
<proteinExistence type="inferred from homology"/>
<evidence type="ECO:0000256" key="6">
    <source>
        <dbReference type="ARBA" id="ARBA00023183"/>
    </source>
</evidence>
<comment type="similarity">
    <text evidence="2">Belongs to the fibroblast growth factor-binding protein family.</text>
</comment>
<evidence type="ECO:0000313" key="9">
    <source>
        <dbReference type="EMBL" id="KAJ8269512.1"/>
    </source>
</evidence>
<comment type="subcellular location">
    <subcellularLocation>
        <location evidence="1">Secreted</location>
    </subcellularLocation>
</comment>
<dbReference type="Proteomes" id="UP001152803">
    <property type="component" value="Unassembled WGS sequence"/>
</dbReference>
<evidence type="ECO:0000256" key="1">
    <source>
        <dbReference type="ARBA" id="ARBA00004613"/>
    </source>
</evidence>
<keyword evidence="10" id="KW-1185">Reference proteome</keyword>
<dbReference type="PANTHER" id="PTHR15258">
    <property type="entry name" value="FGF BINDING PROTEIN-RELATED"/>
    <property type="match status" value="1"/>
</dbReference>
<feature type="compositionally biased region" description="Basic and acidic residues" evidence="7">
    <location>
        <begin position="165"/>
        <end position="174"/>
    </location>
</feature>
<dbReference type="InterPro" id="IPR010510">
    <property type="entry name" value="FGF1-bd"/>
</dbReference>
<dbReference type="PANTHER" id="PTHR15258:SF2">
    <property type="entry name" value="FIBROBLAST GROWTH FACTOR-BINDING PROTEIN 1"/>
    <property type="match status" value="1"/>
</dbReference>
<dbReference type="GO" id="GO:0007267">
    <property type="term" value="P:cell-cell signaling"/>
    <property type="evidence" value="ECO:0007669"/>
    <property type="project" value="TreeGrafter"/>
</dbReference>
<feature type="signal peptide" evidence="8">
    <location>
        <begin position="1"/>
        <end position="22"/>
    </location>
</feature>
<evidence type="ECO:0000256" key="8">
    <source>
        <dbReference type="SAM" id="SignalP"/>
    </source>
</evidence>
<name>A0A9Q1DH28_CONCO</name>